<feature type="transmembrane region" description="Helical" evidence="1">
    <location>
        <begin position="225"/>
        <end position="242"/>
    </location>
</feature>
<dbReference type="RefSeq" id="WP_132079673.1">
    <property type="nucleotide sequence ID" value="NZ_SLUI01000006.1"/>
</dbReference>
<keyword evidence="1" id="KW-0472">Membrane</keyword>
<dbReference type="EMBL" id="SLUI01000006">
    <property type="protein sequence ID" value="TCL37302.1"/>
    <property type="molecule type" value="Genomic_DNA"/>
</dbReference>
<evidence type="ECO:0000256" key="1">
    <source>
        <dbReference type="SAM" id="Phobius"/>
    </source>
</evidence>
<evidence type="ECO:0008006" key="4">
    <source>
        <dbReference type="Google" id="ProtNLM"/>
    </source>
</evidence>
<comment type="caution">
    <text evidence="2">The sequence shown here is derived from an EMBL/GenBank/DDBJ whole genome shotgun (WGS) entry which is preliminary data.</text>
</comment>
<feature type="transmembrane region" description="Helical" evidence="1">
    <location>
        <begin position="197"/>
        <end position="218"/>
    </location>
</feature>
<organism evidence="2 3">
    <name type="scientific">Anaerospora hongkongensis</name>
    <dbReference type="NCBI Taxonomy" id="244830"/>
    <lineage>
        <taxon>Bacteria</taxon>
        <taxon>Bacillati</taxon>
        <taxon>Bacillota</taxon>
        <taxon>Negativicutes</taxon>
        <taxon>Selenomonadales</taxon>
        <taxon>Sporomusaceae</taxon>
        <taxon>Anaerospora</taxon>
    </lineage>
</organism>
<protein>
    <recommendedName>
        <fullName evidence="4">ABC-2 family transporter</fullName>
    </recommendedName>
</protein>
<keyword evidence="1" id="KW-0812">Transmembrane</keyword>
<evidence type="ECO:0000313" key="2">
    <source>
        <dbReference type="EMBL" id="TCL37302.1"/>
    </source>
</evidence>
<reference evidence="2 3" key="1">
    <citation type="submission" date="2019-03" db="EMBL/GenBank/DDBJ databases">
        <title>Genomic Encyclopedia of Type Strains, Phase IV (KMG-IV): sequencing the most valuable type-strain genomes for metagenomic binning, comparative biology and taxonomic classification.</title>
        <authorList>
            <person name="Goeker M."/>
        </authorList>
    </citation>
    <scope>NUCLEOTIDE SEQUENCE [LARGE SCALE GENOMIC DNA]</scope>
    <source>
        <strain evidence="2 3">DSM 15969</strain>
    </source>
</reference>
<evidence type="ECO:0000313" key="3">
    <source>
        <dbReference type="Proteomes" id="UP000295063"/>
    </source>
</evidence>
<dbReference type="OrthoDB" id="1676578at2"/>
<name>A0A4V2Q8L7_9FIRM</name>
<feature type="transmembrane region" description="Helical" evidence="1">
    <location>
        <begin position="118"/>
        <end position="137"/>
    </location>
</feature>
<keyword evidence="3" id="KW-1185">Reference proteome</keyword>
<keyword evidence="1" id="KW-1133">Transmembrane helix</keyword>
<accession>A0A4V2Q8L7</accession>
<proteinExistence type="predicted"/>
<sequence>MDKYQEILNEIDKDENDEEMVAVLNKLSEYTVPKPTAAMTSSLLCNLKAALQENASHDDVPILKPVDRVAIERSASDGSLLSVLRLVEIQLDILSWRFMAMTSLLIFAGIFLTNGDRAALIFLTNGAPVLGLLTLFYEQRAELYGTNELEASCPYTPAQLASARIIVTLGYTIIVCLAATGMIALAFSDMLTNEKMLLWKAVFAWLAPMVFFLGIALAVSLRLGAMYGCGASFIMWVAQIIFEQSDVGKSFIQINLVRTGLIQQVPMILLAIGLILIAIYLRYMRVENMDYSQEG</sequence>
<dbReference type="AlphaFoldDB" id="A0A4V2Q8L7"/>
<gene>
    <name evidence="2" type="ORF">EV210_106171</name>
</gene>
<feature type="transmembrane region" description="Helical" evidence="1">
    <location>
        <begin position="165"/>
        <end position="185"/>
    </location>
</feature>
<feature type="transmembrane region" description="Helical" evidence="1">
    <location>
        <begin position="262"/>
        <end position="281"/>
    </location>
</feature>
<dbReference type="Proteomes" id="UP000295063">
    <property type="component" value="Unassembled WGS sequence"/>
</dbReference>
<feature type="transmembrane region" description="Helical" evidence="1">
    <location>
        <begin position="94"/>
        <end position="112"/>
    </location>
</feature>